<keyword evidence="2" id="KW-1185">Reference proteome</keyword>
<dbReference type="SUPFAM" id="SSF51735">
    <property type="entry name" value="NAD(P)-binding Rossmann-fold domains"/>
    <property type="match status" value="1"/>
</dbReference>
<dbReference type="AlphaFoldDB" id="A0A917GY66"/>
<organism evidence="1 2">
    <name type="scientific">Paenibacillus radicis</name>
    <name type="common">ex Gao et al. 2016</name>
    <dbReference type="NCBI Taxonomy" id="1737354"/>
    <lineage>
        <taxon>Bacteria</taxon>
        <taxon>Bacillati</taxon>
        <taxon>Bacillota</taxon>
        <taxon>Bacilli</taxon>
        <taxon>Bacillales</taxon>
        <taxon>Paenibacillaceae</taxon>
        <taxon>Paenibacillus</taxon>
    </lineage>
</organism>
<dbReference type="InterPro" id="IPR036291">
    <property type="entry name" value="NAD(P)-bd_dom_sf"/>
</dbReference>
<comment type="caution">
    <text evidence="1">The sequence shown here is derived from an EMBL/GenBank/DDBJ whole genome shotgun (WGS) entry which is preliminary data.</text>
</comment>
<dbReference type="PANTHER" id="PTHR14097">
    <property type="entry name" value="OXIDOREDUCTASE HTATIP2"/>
    <property type="match status" value="1"/>
</dbReference>
<evidence type="ECO:0000313" key="1">
    <source>
        <dbReference type="EMBL" id="GGG61324.1"/>
    </source>
</evidence>
<dbReference type="Gene3D" id="3.40.50.720">
    <property type="entry name" value="NAD(P)-binding Rossmann-like Domain"/>
    <property type="match status" value="1"/>
</dbReference>
<reference evidence="1 2" key="1">
    <citation type="journal article" date="2014" name="Int. J. Syst. Evol. Microbiol.">
        <title>Complete genome sequence of Corynebacterium casei LMG S-19264T (=DSM 44701T), isolated from a smear-ripened cheese.</title>
        <authorList>
            <consortium name="US DOE Joint Genome Institute (JGI-PGF)"/>
            <person name="Walter F."/>
            <person name="Albersmeier A."/>
            <person name="Kalinowski J."/>
            <person name="Ruckert C."/>
        </authorList>
    </citation>
    <scope>NUCLEOTIDE SEQUENCE [LARGE SCALE GENOMIC DNA]</scope>
    <source>
        <strain evidence="1 2">CGMCC 1.15286</strain>
    </source>
</reference>
<name>A0A917GY66_9BACL</name>
<evidence type="ECO:0000313" key="2">
    <source>
        <dbReference type="Proteomes" id="UP000600247"/>
    </source>
</evidence>
<sequence>MIGEGVLHECLRSSEVREVLVIGRKPSGLSHPKLKEIIHSDFLDLSSIAEQLAPYDACFFCLGVSSIGMNEQTYSKVTYDLTLHMAETLIARNPGMVFSYVSASGADSSEQGKSMWARVKGRTENALIRLPFKGAYMFRPAYIHPTKGLHNAHRFYAAITWLYPVVRRLMPSYAISLEELGLAMIHTVTKGYPSAIVESKDMAKLAKI</sequence>
<protein>
    <submittedName>
        <fullName evidence="1">Epimerase</fullName>
    </submittedName>
</protein>
<dbReference type="Proteomes" id="UP000600247">
    <property type="component" value="Unassembled WGS sequence"/>
</dbReference>
<gene>
    <name evidence="1" type="ORF">GCM10010918_13480</name>
</gene>
<dbReference type="EMBL" id="BMHY01000002">
    <property type="protein sequence ID" value="GGG61324.1"/>
    <property type="molecule type" value="Genomic_DNA"/>
</dbReference>
<accession>A0A917GY66</accession>
<dbReference type="PANTHER" id="PTHR14097:SF8">
    <property type="entry name" value="NAD(P)-BINDING DOMAIN-CONTAINING PROTEIN"/>
    <property type="match status" value="1"/>
</dbReference>
<proteinExistence type="predicted"/>